<gene>
    <name evidence="1" type="ORF">ACFFUR_02230</name>
</gene>
<evidence type="ECO:0000313" key="1">
    <source>
        <dbReference type="EMBL" id="MFB9210609.1"/>
    </source>
</evidence>
<keyword evidence="2" id="KW-1185">Reference proteome</keyword>
<comment type="caution">
    <text evidence="1">The sequence shown here is derived from an EMBL/GenBank/DDBJ whole genome shotgun (WGS) entry which is preliminary data.</text>
</comment>
<reference evidence="1 2" key="1">
    <citation type="submission" date="2024-09" db="EMBL/GenBank/DDBJ databases">
        <authorList>
            <person name="Sun Q."/>
            <person name="Mori K."/>
        </authorList>
    </citation>
    <scope>NUCLEOTIDE SEQUENCE [LARGE SCALE GENOMIC DNA]</scope>
    <source>
        <strain evidence="1 2">CECT 7682</strain>
    </source>
</reference>
<dbReference type="Proteomes" id="UP001589654">
    <property type="component" value="Unassembled WGS sequence"/>
</dbReference>
<accession>A0ABV5J1B6</accession>
<proteinExistence type="predicted"/>
<evidence type="ECO:0000313" key="2">
    <source>
        <dbReference type="Proteomes" id="UP001589654"/>
    </source>
</evidence>
<protein>
    <submittedName>
        <fullName evidence="1">WbqC family protein</fullName>
    </submittedName>
</protein>
<dbReference type="RefSeq" id="WP_290246859.1">
    <property type="nucleotide sequence ID" value="NZ_JAUFQT010000001.1"/>
</dbReference>
<name>A0ABV5J1B6_9BACT</name>
<sequence>MEKSIVVDLFYLPPIEFFTAIQDYDRILVERSDNYQKQTYRNRAQIRLANKVETLSIPVYGGNKKKKYSQIKIDYDQKWTNVHLRGIQSAYGKAPFFEHFFPYLEDVYKKKIDNLYDFNLELLTLCLALLRMNIEVTETSQYREYGQETDLRGVIKTKETYSERAIYQPNPYMQLFGSDFVPNLSVIDLLFCEGPHSLRILQNSRKIE</sequence>
<dbReference type="InterPro" id="IPR014985">
    <property type="entry name" value="WbqC"/>
</dbReference>
<dbReference type="EMBL" id="JBHMEW010000008">
    <property type="protein sequence ID" value="MFB9210609.1"/>
    <property type="molecule type" value="Genomic_DNA"/>
</dbReference>
<organism evidence="1 2">
    <name type="scientific">Echinicola jeungdonensis</name>
    <dbReference type="NCBI Taxonomy" id="709343"/>
    <lineage>
        <taxon>Bacteria</taxon>
        <taxon>Pseudomonadati</taxon>
        <taxon>Bacteroidota</taxon>
        <taxon>Cytophagia</taxon>
        <taxon>Cytophagales</taxon>
        <taxon>Cyclobacteriaceae</taxon>
        <taxon>Echinicola</taxon>
    </lineage>
</organism>
<dbReference type="Pfam" id="PF08889">
    <property type="entry name" value="WbqC"/>
    <property type="match status" value="2"/>
</dbReference>